<evidence type="ECO:0000256" key="6">
    <source>
        <dbReference type="SAM" id="Phobius"/>
    </source>
</evidence>
<dbReference type="SUPFAM" id="SSF51905">
    <property type="entry name" value="FAD/NAD(P)-binding domain"/>
    <property type="match status" value="1"/>
</dbReference>
<keyword evidence="6" id="KW-1133">Transmembrane helix</keyword>
<dbReference type="Pfam" id="PF07992">
    <property type="entry name" value="Pyr_redox_2"/>
    <property type="match status" value="1"/>
</dbReference>
<evidence type="ECO:0000256" key="5">
    <source>
        <dbReference type="ARBA" id="ARBA00023002"/>
    </source>
</evidence>
<dbReference type="GO" id="GO:0019646">
    <property type="term" value="P:aerobic electron transport chain"/>
    <property type="evidence" value="ECO:0007669"/>
    <property type="project" value="TreeGrafter"/>
</dbReference>
<evidence type="ECO:0000256" key="1">
    <source>
        <dbReference type="ARBA" id="ARBA00001974"/>
    </source>
</evidence>
<keyword evidence="9" id="KW-1185">Reference proteome</keyword>
<keyword evidence="5" id="KW-0560">Oxidoreductase</keyword>
<gene>
    <name evidence="8" type="ORF">C7B77_22780</name>
</gene>
<accession>A0A2T1FZN3</accession>
<name>A0A2T1FZN3_9CYAN</name>
<dbReference type="PANTHER" id="PTHR42913">
    <property type="entry name" value="APOPTOSIS-INDUCING FACTOR 1"/>
    <property type="match status" value="1"/>
</dbReference>
<dbReference type="InterPro" id="IPR036188">
    <property type="entry name" value="FAD/NAD-bd_sf"/>
</dbReference>
<evidence type="ECO:0000259" key="7">
    <source>
        <dbReference type="Pfam" id="PF07992"/>
    </source>
</evidence>
<comment type="cofactor">
    <cofactor evidence="1">
        <name>FAD</name>
        <dbReference type="ChEBI" id="CHEBI:57692"/>
    </cofactor>
</comment>
<keyword evidence="3" id="KW-0285">Flavoprotein</keyword>
<keyword evidence="6" id="KW-0812">Transmembrane</keyword>
<dbReference type="InterPro" id="IPR023753">
    <property type="entry name" value="FAD/NAD-binding_dom"/>
</dbReference>
<feature type="transmembrane region" description="Helical" evidence="6">
    <location>
        <begin position="426"/>
        <end position="445"/>
    </location>
</feature>
<comment type="caution">
    <text evidence="8">The sequence shown here is derived from an EMBL/GenBank/DDBJ whole genome shotgun (WGS) entry which is preliminary data.</text>
</comment>
<dbReference type="AlphaFoldDB" id="A0A2T1FZN3"/>
<comment type="similarity">
    <text evidence="2">Belongs to the NADH dehydrogenase family.</text>
</comment>
<dbReference type="GO" id="GO:0003955">
    <property type="term" value="F:NAD(P)H dehydrogenase (quinone) activity"/>
    <property type="evidence" value="ECO:0007669"/>
    <property type="project" value="TreeGrafter"/>
</dbReference>
<evidence type="ECO:0000256" key="4">
    <source>
        <dbReference type="ARBA" id="ARBA00022827"/>
    </source>
</evidence>
<keyword evidence="4" id="KW-0274">FAD</keyword>
<evidence type="ECO:0000256" key="3">
    <source>
        <dbReference type="ARBA" id="ARBA00022630"/>
    </source>
</evidence>
<proteinExistence type="inferred from homology"/>
<feature type="domain" description="FAD/NAD(P)-binding" evidence="7">
    <location>
        <begin position="8"/>
        <end position="329"/>
    </location>
</feature>
<dbReference type="EMBL" id="PVWO01000399">
    <property type="protein sequence ID" value="PSB50421.1"/>
    <property type="molecule type" value="Genomic_DNA"/>
</dbReference>
<organism evidence="8 9">
    <name type="scientific">Chamaesiphon polymorphus CCALA 037</name>
    <dbReference type="NCBI Taxonomy" id="2107692"/>
    <lineage>
        <taxon>Bacteria</taxon>
        <taxon>Bacillati</taxon>
        <taxon>Cyanobacteriota</taxon>
        <taxon>Cyanophyceae</taxon>
        <taxon>Gomontiellales</taxon>
        <taxon>Chamaesiphonaceae</taxon>
        <taxon>Chamaesiphon</taxon>
    </lineage>
</organism>
<dbReference type="InterPro" id="IPR051169">
    <property type="entry name" value="NADH-Q_oxidoreductase"/>
</dbReference>
<dbReference type="Gene3D" id="3.50.50.100">
    <property type="match status" value="1"/>
</dbReference>
<evidence type="ECO:0000313" key="9">
    <source>
        <dbReference type="Proteomes" id="UP000238937"/>
    </source>
</evidence>
<protein>
    <submittedName>
        <fullName evidence="8">NAD(P)/FAD-dependent oxidoreductase</fullName>
    </submittedName>
</protein>
<dbReference type="Proteomes" id="UP000238937">
    <property type="component" value="Unassembled WGS sequence"/>
</dbReference>
<dbReference type="RefSeq" id="WP_106310296.1">
    <property type="nucleotide sequence ID" value="NZ_PVWO01000399.1"/>
</dbReference>
<dbReference type="PANTHER" id="PTHR42913:SF3">
    <property type="entry name" value="64 KDA MITOCHONDRIAL NADH DEHYDROGENASE (EUROFUNG)"/>
    <property type="match status" value="1"/>
</dbReference>
<evidence type="ECO:0000256" key="2">
    <source>
        <dbReference type="ARBA" id="ARBA00005272"/>
    </source>
</evidence>
<dbReference type="OrthoDB" id="9781621at2"/>
<sequence length="473" mass="52154">MYQKSKPTLIVGGGFVGLFTALHLSHQQYQHPIVLIEPKERFSFKPLLYELLSGELQAKQVHPRYTDLLTGSGVTIVQDTAVEIDLHHQRVVLASGRDYDYDRLVLALGSQTKYFNTPGAAEYALPMTSGTEAIALRDRLQARLRQAIQTPDPQQRCPLLTVAIIGAGPAGIELACTLGDLLPLWYEDLGGDIDEVRVILINRSGELLKGDINSRLRATAARSLKQRGVQLLFDTSVTAIYPDAIDCKKGDRTFSIKAGTIVWTAGTAPHPLLRELAVNEPEHRDRQGRLLVTPTLQLPGFPEVFAAGDCATNHAEPQPPTAQVAYQQGKAIAHNLQALAERKTLLPATVNLRGTLMKLGLNESVANLFDKFKIEGQPGHLVRTGTYLELLPHLRHNLKVTADWLTDEIFQRHRPVRSQRLGQTPWLSGMATIATGLVIATPLVWRAAQPTQFQQQMNSTGMPALIDRMAPTK</sequence>
<dbReference type="PRINTS" id="PR00368">
    <property type="entry name" value="FADPNR"/>
</dbReference>
<keyword evidence="6" id="KW-0472">Membrane</keyword>
<reference evidence="8 9" key="1">
    <citation type="submission" date="2018-03" db="EMBL/GenBank/DDBJ databases">
        <title>The ancient ancestry and fast evolution of plastids.</title>
        <authorList>
            <person name="Moore K.R."/>
            <person name="Magnabosco C."/>
            <person name="Momper L."/>
            <person name="Gold D.A."/>
            <person name="Bosak T."/>
            <person name="Fournier G.P."/>
        </authorList>
    </citation>
    <scope>NUCLEOTIDE SEQUENCE [LARGE SCALE GENOMIC DNA]</scope>
    <source>
        <strain evidence="8 9">CCALA 037</strain>
    </source>
</reference>
<evidence type="ECO:0000313" key="8">
    <source>
        <dbReference type="EMBL" id="PSB50421.1"/>
    </source>
</evidence>